<keyword evidence="8 12" id="KW-0472">Membrane</keyword>
<name>A0A3G2UQ76_SPHYA</name>
<comment type="subcellular location">
    <subcellularLocation>
        <location evidence="1 12">Cell membrane</location>
        <topology evidence="1 12">Multi-pass membrane protein</topology>
    </subcellularLocation>
</comment>
<keyword evidence="5 12" id="KW-1133">Transmembrane helix</keyword>
<dbReference type="GO" id="GO:0140114">
    <property type="term" value="P:cellular detoxification of fluoride"/>
    <property type="evidence" value="ECO:0007669"/>
    <property type="project" value="UniProtKB-UniRule"/>
</dbReference>
<evidence type="ECO:0000256" key="9">
    <source>
        <dbReference type="ARBA" id="ARBA00023303"/>
    </source>
</evidence>
<comment type="similarity">
    <text evidence="10 12">Belongs to the fluoride channel Fluc/FEX (TC 1.A.43) family.</text>
</comment>
<dbReference type="PANTHER" id="PTHR28259">
    <property type="entry name" value="FLUORIDE EXPORT PROTEIN 1-RELATED"/>
    <property type="match status" value="1"/>
</dbReference>
<keyword evidence="7 12" id="KW-0406">Ion transport</keyword>
<gene>
    <name evidence="12 13" type="primary">crcB</name>
    <name evidence="12" type="synonym">fluC</name>
    <name evidence="13" type="ORF">EBF16_09890</name>
</gene>
<dbReference type="Proteomes" id="UP000280708">
    <property type="component" value="Chromosome"/>
</dbReference>
<dbReference type="GO" id="GO:0005886">
    <property type="term" value="C:plasma membrane"/>
    <property type="evidence" value="ECO:0007669"/>
    <property type="project" value="UniProtKB-SubCell"/>
</dbReference>
<keyword evidence="9 12" id="KW-0407">Ion channel</keyword>
<dbReference type="HAMAP" id="MF_00454">
    <property type="entry name" value="FluC"/>
    <property type="match status" value="1"/>
</dbReference>
<dbReference type="Pfam" id="PF02537">
    <property type="entry name" value="CRCB"/>
    <property type="match status" value="1"/>
</dbReference>
<evidence type="ECO:0000256" key="1">
    <source>
        <dbReference type="ARBA" id="ARBA00004651"/>
    </source>
</evidence>
<evidence type="ECO:0000256" key="5">
    <source>
        <dbReference type="ARBA" id="ARBA00022989"/>
    </source>
</evidence>
<keyword evidence="6 12" id="KW-0915">Sodium</keyword>
<keyword evidence="12" id="KW-0813">Transport</keyword>
<comment type="activity regulation">
    <text evidence="12">Na(+) is not transported, but it plays an essential structural role and its presence is essential for fluoride channel function.</text>
</comment>
<dbReference type="AlphaFoldDB" id="A0A3G2UQ76"/>
<feature type="transmembrane region" description="Helical" evidence="12">
    <location>
        <begin position="67"/>
        <end position="85"/>
    </location>
</feature>
<keyword evidence="2 12" id="KW-1003">Cell membrane</keyword>
<organism evidence="13 14">
    <name type="scientific">Sphingobium yanoikuyae</name>
    <name type="common">Sphingomonas yanoikuyae</name>
    <dbReference type="NCBI Taxonomy" id="13690"/>
    <lineage>
        <taxon>Bacteria</taxon>
        <taxon>Pseudomonadati</taxon>
        <taxon>Pseudomonadota</taxon>
        <taxon>Alphaproteobacteria</taxon>
        <taxon>Sphingomonadales</taxon>
        <taxon>Sphingomonadaceae</taxon>
        <taxon>Sphingobium</taxon>
    </lineage>
</organism>
<keyword evidence="12" id="KW-0479">Metal-binding</keyword>
<dbReference type="PANTHER" id="PTHR28259:SF1">
    <property type="entry name" value="FLUORIDE EXPORT PROTEIN 1-RELATED"/>
    <property type="match status" value="1"/>
</dbReference>
<feature type="transmembrane region" description="Helical" evidence="12">
    <location>
        <begin position="97"/>
        <end position="121"/>
    </location>
</feature>
<keyword evidence="3" id="KW-0997">Cell inner membrane</keyword>
<dbReference type="GO" id="GO:0062054">
    <property type="term" value="F:fluoride channel activity"/>
    <property type="evidence" value="ECO:0007669"/>
    <property type="project" value="UniProtKB-UniRule"/>
</dbReference>
<feature type="binding site" evidence="12">
    <location>
        <position position="75"/>
    </location>
    <ligand>
        <name>Na(+)</name>
        <dbReference type="ChEBI" id="CHEBI:29101"/>
        <note>structural</note>
    </ligand>
</feature>
<keyword evidence="4 12" id="KW-0812">Transmembrane</keyword>
<evidence type="ECO:0000256" key="6">
    <source>
        <dbReference type="ARBA" id="ARBA00023053"/>
    </source>
</evidence>
<dbReference type="NCBIfam" id="TIGR00494">
    <property type="entry name" value="crcB"/>
    <property type="match status" value="1"/>
</dbReference>
<evidence type="ECO:0000256" key="11">
    <source>
        <dbReference type="ARBA" id="ARBA00035585"/>
    </source>
</evidence>
<evidence type="ECO:0000256" key="4">
    <source>
        <dbReference type="ARBA" id="ARBA00022692"/>
    </source>
</evidence>
<evidence type="ECO:0000256" key="8">
    <source>
        <dbReference type="ARBA" id="ARBA00023136"/>
    </source>
</evidence>
<dbReference type="EMBL" id="CP033230">
    <property type="protein sequence ID" value="AYO77183.1"/>
    <property type="molecule type" value="Genomic_DNA"/>
</dbReference>
<evidence type="ECO:0000256" key="2">
    <source>
        <dbReference type="ARBA" id="ARBA00022475"/>
    </source>
</evidence>
<feature type="binding site" evidence="12">
    <location>
        <position position="78"/>
    </location>
    <ligand>
        <name>Na(+)</name>
        <dbReference type="ChEBI" id="CHEBI:29101"/>
        <note>structural</note>
    </ligand>
</feature>
<comment type="catalytic activity">
    <reaction evidence="11">
        <text>fluoride(in) = fluoride(out)</text>
        <dbReference type="Rhea" id="RHEA:76159"/>
        <dbReference type="ChEBI" id="CHEBI:17051"/>
    </reaction>
    <physiologicalReaction direction="left-to-right" evidence="11">
        <dbReference type="Rhea" id="RHEA:76160"/>
    </physiologicalReaction>
</comment>
<evidence type="ECO:0000256" key="10">
    <source>
        <dbReference type="ARBA" id="ARBA00035120"/>
    </source>
</evidence>
<proteinExistence type="inferred from homology"/>
<protein>
    <recommendedName>
        <fullName evidence="12">Fluoride-specific ion channel FluC</fullName>
    </recommendedName>
</protein>
<feature type="transmembrane region" description="Helical" evidence="12">
    <location>
        <begin position="34"/>
        <end position="55"/>
    </location>
</feature>
<evidence type="ECO:0000256" key="7">
    <source>
        <dbReference type="ARBA" id="ARBA00023065"/>
    </source>
</evidence>
<evidence type="ECO:0000313" key="13">
    <source>
        <dbReference type="EMBL" id="AYO77183.1"/>
    </source>
</evidence>
<comment type="function">
    <text evidence="12">Fluoride-specific ion channel. Important for reducing fluoride concentration in the cell, thus reducing its toxicity.</text>
</comment>
<dbReference type="GO" id="GO:0046872">
    <property type="term" value="F:metal ion binding"/>
    <property type="evidence" value="ECO:0007669"/>
    <property type="project" value="UniProtKB-KW"/>
</dbReference>
<sequence>MRLFFIVFVGSGIGGALRHLVGLVSLRLLGPSFPPGTLAINVFGSALMGVVIVVLSMRSGTSHELRVFLTTGLIGGFTTWSTFSLDAYSLCERGEQAAAIGYVLSSLVLSFAVLAVVLVAARCFG</sequence>
<evidence type="ECO:0000256" key="12">
    <source>
        <dbReference type="HAMAP-Rule" id="MF_00454"/>
    </source>
</evidence>
<dbReference type="InterPro" id="IPR003691">
    <property type="entry name" value="FluC"/>
</dbReference>
<reference evidence="13 14" key="1">
    <citation type="submission" date="2018-10" db="EMBL/GenBank/DDBJ databases">
        <title>Characterization and genome analysis of a novel bacterium Sphingobium yanoikuyae SJTF8 capable of degrading PAHs.</title>
        <authorList>
            <person name="Yin C."/>
            <person name="Xiong W."/>
            <person name="Liang R."/>
        </authorList>
    </citation>
    <scope>NUCLEOTIDE SEQUENCE [LARGE SCALE GENOMIC DNA]</scope>
    <source>
        <strain evidence="13 14">SJTF8</strain>
    </source>
</reference>
<dbReference type="RefSeq" id="WP_122129633.1">
    <property type="nucleotide sequence ID" value="NZ_CP033230.1"/>
</dbReference>
<accession>A0A3G2UQ76</accession>
<evidence type="ECO:0000256" key="3">
    <source>
        <dbReference type="ARBA" id="ARBA00022519"/>
    </source>
</evidence>
<evidence type="ECO:0000313" key="14">
    <source>
        <dbReference type="Proteomes" id="UP000280708"/>
    </source>
</evidence>